<feature type="compositionally biased region" description="Polar residues" evidence="9">
    <location>
        <begin position="209"/>
        <end position="220"/>
    </location>
</feature>
<dbReference type="PROSITE" id="PS00845">
    <property type="entry name" value="CAP_GLY_1"/>
    <property type="match status" value="1"/>
</dbReference>
<feature type="compositionally biased region" description="Low complexity" evidence="9">
    <location>
        <begin position="236"/>
        <end position="259"/>
    </location>
</feature>
<feature type="compositionally biased region" description="Low complexity" evidence="9">
    <location>
        <begin position="88"/>
        <end position="97"/>
    </location>
</feature>
<accession>A0ABR1Z4Y5</accession>
<dbReference type="SMART" id="SM01052">
    <property type="entry name" value="CAP_GLY"/>
    <property type="match status" value="1"/>
</dbReference>
<dbReference type="EMBL" id="JBBWRZ010000001">
    <property type="protein sequence ID" value="KAK8247453.1"/>
    <property type="molecule type" value="Genomic_DNA"/>
</dbReference>
<feature type="compositionally biased region" description="Low complexity" evidence="9">
    <location>
        <begin position="181"/>
        <end position="197"/>
    </location>
</feature>
<protein>
    <submittedName>
        <fullName evidence="11">Dynactin-like protein</fullName>
    </submittedName>
</protein>
<dbReference type="SUPFAM" id="SSF74924">
    <property type="entry name" value="Cap-Gly domain"/>
    <property type="match status" value="1"/>
</dbReference>
<keyword evidence="5" id="KW-0243">Dynein</keyword>
<organism evidence="11 12">
    <name type="scientific">Phyllosticta capitalensis</name>
    <dbReference type="NCBI Taxonomy" id="121624"/>
    <lineage>
        <taxon>Eukaryota</taxon>
        <taxon>Fungi</taxon>
        <taxon>Dikarya</taxon>
        <taxon>Ascomycota</taxon>
        <taxon>Pezizomycotina</taxon>
        <taxon>Dothideomycetes</taxon>
        <taxon>Dothideomycetes incertae sedis</taxon>
        <taxon>Botryosphaeriales</taxon>
        <taxon>Phyllostictaceae</taxon>
        <taxon>Phyllosticta</taxon>
    </lineage>
</organism>
<evidence type="ECO:0000256" key="5">
    <source>
        <dbReference type="ARBA" id="ARBA00023017"/>
    </source>
</evidence>
<keyword evidence="3" id="KW-0963">Cytoplasm</keyword>
<evidence type="ECO:0000256" key="9">
    <source>
        <dbReference type="SAM" id="MobiDB-lite"/>
    </source>
</evidence>
<keyword evidence="7" id="KW-0206">Cytoskeleton</keyword>
<feature type="coiled-coil region" evidence="8">
    <location>
        <begin position="971"/>
        <end position="1078"/>
    </location>
</feature>
<reference evidence="11 12" key="1">
    <citation type="submission" date="2024-04" db="EMBL/GenBank/DDBJ databases">
        <title>Phyllosticta paracitricarpa is synonymous to the EU quarantine fungus P. citricarpa based on phylogenomic analyses.</title>
        <authorList>
            <consortium name="Lawrence Berkeley National Laboratory"/>
            <person name="Van Ingen-Buijs V.A."/>
            <person name="Van Westerhoven A.C."/>
            <person name="Haridas S."/>
            <person name="Skiadas P."/>
            <person name="Martin F."/>
            <person name="Groenewald J.Z."/>
            <person name="Crous P.W."/>
            <person name="Seidl M.F."/>
        </authorList>
    </citation>
    <scope>NUCLEOTIDE SEQUENCE [LARGE SCALE GENOMIC DNA]</scope>
    <source>
        <strain evidence="11 12">CBS 123374</strain>
    </source>
</reference>
<comment type="similarity">
    <text evidence="2">Belongs to the dynactin 150 kDa subunit family.</text>
</comment>
<dbReference type="Gene3D" id="2.30.30.190">
    <property type="entry name" value="CAP Gly-rich-like domain"/>
    <property type="match status" value="1"/>
</dbReference>
<evidence type="ECO:0000256" key="7">
    <source>
        <dbReference type="ARBA" id="ARBA00023212"/>
    </source>
</evidence>
<evidence type="ECO:0000256" key="8">
    <source>
        <dbReference type="SAM" id="Coils"/>
    </source>
</evidence>
<comment type="caution">
    <text evidence="11">The sequence shown here is derived from an EMBL/GenBank/DDBJ whole genome shotgun (WGS) entry which is preliminary data.</text>
</comment>
<evidence type="ECO:0000256" key="6">
    <source>
        <dbReference type="ARBA" id="ARBA00023054"/>
    </source>
</evidence>
<dbReference type="Proteomes" id="UP001492380">
    <property type="component" value="Unassembled WGS sequence"/>
</dbReference>
<feature type="region of interest" description="Disordered" evidence="9">
    <location>
        <begin position="78"/>
        <end position="265"/>
    </location>
</feature>
<keyword evidence="4" id="KW-0493">Microtubule</keyword>
<evidence type="ECO:0000313" key="11">
    <source>
        <dbReference type="EMBL" id="KAK8247453.1"/>
    </source>
</evidence>
<evidence type="ECO:0000256" key="4">
    <source>
        <dbReference type="ARBA" id="ARBA00022701"/>
    </source>
</evidence>
<evidence type="ECO:0000259" key="10">
    <source>
        <dbReference type="PROSITE" id="PS50245"/>
    </source>
</evidence>
<dbReference type="Pfam" id="PF01302">
    <property type="entry name" value="CAP_GLY"/>
    <property type="match status" value="1"/>
</dbReference>
<sequence>MADEDLRIGSIIELANGQVATVRFIGSTQFAPDEWIGVEFDQAKGKNDGSVHGERYFDCEPGHGMFLRRTGISHVVEQPKPKAPAKPSPAAGRPPAKSVSRRPGGSIDQGKSRPSSVVTESTTARPKLGSRPTSIDTGRGAPSGTKIGSPTKRPAAGSISQRARPSIGGATAASRRVSNVAAGKTAASPSGTASAPKHISRPSLGGPTRSGSARTSSTETPKAPAVRQSLGGAKKTPPTTGSSTPTSTPAAQRSTSSSQDKQQIQELTTKVAFLESKRNEDREKIVTLERVQEERDRFEQIIQKLQNKIQPLSQENGELKKSLKDAEGRLEQVETIQAEHESIMEMATLDREMAEENAEAFKAELDAVKEKLEELELENEILKGENDELSKDMSPEERTSQGWIQMERENERLREALIRLRDITQESESELRSQIKGLEEDVQELSGVKEAYEEAKAALADAEADREELRQQLEAALGAEEMIEELTEKNLSQSEYIEHLKSSIEELETIKELNDELEINHVENEKQLLEQIDYKDAVITDLGRRALQQDETVADQEYTIMRFRELVTNLQSDMEDMRASREISETEAQELNSRSRAMMDLNRQLQQSASSTKVKTIDMELRKLEAQEAAEHLAIVQLFLPEAFHSERESVLALLRFKRIGFKASLIHNFVKDKVSGDAPVADEDIFEACDVLDKLTWVSAMCDRFVTAISTCSLDKFAKFEGALYELEPVERALNGYIEALKNDELKEKLVAEELHRSIAVMGHLAERHLGDTLVAYADDVLMRTLLMQSHLETTASALALVKLEVQSKVHETEETAYDGIQRFVEKTEAMIAQTRSTKVIVGKTLRSLQEHKARSMTIAGDTSPQFSECQDFAEELAMYTRALGENIFKLLHEEGRNTPFSTNEVRNVMFKTAESVWSVSESDLYTTFAAKLRQLVDVITELSNMTSDLEMIQEFERTPAPWVLRSKELQDSKIVSIDAEEEIRRLKEEVHGRTMQIKLQEQRHEEATVKIELLESRTRDASKKAQRITELERKIDELKAKERELVEQHQQHVDALAAMETEKEKWKSEAEKAKALEAAMGGELGAQQRGGEKTVATKREIDALRMDIQYLEAANRYLRSSNRREHMAKTTNTSRDSSWLGLPVMPGGKKPGSPQEAIPKHRLALQEITNLPSVAQPIDLTAVADDVDAEEAAGPRRRLRWRPMKATPQWQLSEQELRKAEAWDALWRGDFGEDSPWSGMGLSVATSVGVVS</sequence>
<name>A0ABR1Z4Y5_9PEZI</name>
<dbReference type="InterPro" id="IPR022157">
    <property type="entry name" value="Dynactin"/>
</dbReference>
<feature type="domain" description="CAP-Gly" evidence="10">
    <location>
        <begin position="26"/>
        <end position="68"/>
    </location>
</feature>
<dbReference type="PROSITE" id="PS50245">
    <property type="entry name" value="CAP_GLY_2"/>
    <property type="match status" value="1"/>
</dbReference>
<dbReference type="InterPro" id="IPR000938">
    <property type="entry name" value="CAP-Gly_domain"/>
</dbReference>
<evidence type="ECO:0000256" key="3">
    <source>
        <dbReference type="ARBA" id="ARBA00022490"/>
    </source>
</evidence>
<evidence type="ECO:0000313" key="12">
    <source>
        <dbReference type="Proteomes" id="UP001492380"/>
    </source>
</evidence>
<keyword evidence="12" id="KW-1185">Reference proteome</keyword>
<feature type="compositionally biased region" description="Polar residues" evidence="9">
    <location>
        <begin position="112"/>
        <end position="124"/>
    </location>
</feature>
<keyword evidence="6 8" id="KW-0175">Coiled coil</keyword>
<dbReference type="InterPro" id="IPR036859">
    <property type="entry name" value="CAP-Gly_dom_sf"/>
</dbReference>
<comment type="subcellular location">
    <subcellularLocation>
        <location evidence="1">Cytoplasm</location>
        <location evidence="1">Cytoskeleton</location>
    </subcellularLocation>
</comment>
<dbReference type="PANTHER" id="PTHR18916">
    <property type="entry name" value="DYNACTIN 1-RELATED MICROTUBULE-BINDING"/>
    <property type="match status" value="1"/>
</dbReference>
<gene>
    <name evidence="11" type="ORF">HDK90DRAFT_507116</name>
</gene>
<dbReference type="Pfam" id="PF12455">
    <property type="entry name" value="Dynactin"/>
    <property type="match status" value="1"/>
</dbReference>
<evidence type="ECO:0000256" key="1">
    <source>
        <dbReference type="ARBA" id="ARBA00004245"/>
    </source>
</evidence>
<evidence type="ECO:0000256" key="2">
    <source>
        <dbReference type="ARBA" id="ARBA00011010"/>
    </source>
</evidence>
<proteinExistence type="inferred from homology"/>